<dbReference type="EC" id="3.2.1.52" evidence="3"/>
<dbReference type="RefSeq" id="WP_212989681.1">
    <property type="nucleotide sequence ID" value="NZ_BAABEA010000039.1"/>
</dbReference>
<proteinExistence type="inferred from homology"/>
<sequence>MSEPAIQRRGLGDVIPVPAEVRPDPAADFTLGEGTAIRTAPGSAEARRIGDHLATLLRPATGYALPVGEESGEIALLLDPDGDGDADDDEDGDEGYRLEIGASGVTVRAAAPAGLFAAVQTLRQLLPAAIDATTPQREAWVLPGGQIVDRPRFAYRGAMLDIARHFFTVAEIKAYIDSLVQFKINHLHLHLTDDQGWRLEIDGWPRLTEISGGEGTGVDGAGPGYLTREDYTELVGYAAERFVTIVPEIDMPGHVNAAQVAYPELTADGVAPAPRTDMEVGYSSLVADKEETYAFVEDVVREVAALTPGPYLHIGGDEAQATTAEDYRTFIQRVLPLVAKYGKRVVGWHEMAGVELPETAIAQYWRIEATDEGTARAAENGSKVIISPADRTYLDMRYTPDTRPGLDWAGVIDVQRAYDWDPADRLPGVGEESLLGVEAPLWSETLRSLTDAQTMTYPRLPAVAEIGWSPRETHDWESFQRRLAAFAPRWRHQGVAFHPSPEIPWS</sequence>
<dbReference type="Pfam" id="PF00728">
    <property type="entry name" value="Glyco_hydro_20"/>
    <property type="match status" value="2"/>
</dbReference>
<reference evidence="9" key="1">
    <citation type="submission" date="2021-03" db="EMBL/GenBank/DDBJ databases">
        <title>Whole genome shotgun sequence of Actinoplanes auranticolor NBRC 12245.</title>
        <authorList>
            <person name="Komaki H."/>
            <person name="Tamura T."/>
        </authorList>
    </citation>
    <scope>NUCLEOTIDE SEQUENCE</scope>
    <source>
        <strain evidence="9">NBRC 12245</strain>
    </source>
</reference>
<evidence type="ECO:0000256" key="1">
    <source>
        <dbReference type="ARBA" id="ARBA00001231"/>
    </source>
</evidence>
<comment type="similarity">
    <text evidence="2">Belongs to the glycosyl hydrolase 20 family.</text>
</comment>
<evidence type="ECO:0000256" key="5">
    <source>
        <dbReference type="ARBA" id="ARBA00023295"/>
    </source>
</evidence>
<feature type="active site" description="Proton donor" evidence="6">
    <location>
        <position position="318"/>
    </location>
</feature>
<dbReference type="PANTHER" id="PTHR22600">
    <property type="entry name" value="BETA-HEXOSAMINIDASE"/>
    <property type="match status" value="1"/>
</dbReference>
<dbReference type="AlphaFoldDB" id="A0A919SBN0"/>
<dbReference type="GO" id="GO:0005975">
    <property type="term" value="P:carbohydrate metabolic process"/>
    <property type="evidence" value="ECO:0007669"/>
    <property type="project" value="InterPro"/>
</dbReference>
<feature type="domain" description="Beta-hexosaminidase bacterial type N-terminal" evidence="8">
    <location>
        <begin position="13"/>
        <end position="149"/>
    </location>
</feature>
<evidence type="ECO:0000256" key="3">
    <source>
        <dbReference type="ARBA" id="ARBA00012663"/>
    </source>
</evidence>
<evidence type="ECO:0000313" key="10">
    <source>
        <dbReference type="Proteomes" id="UP000681340"/>
    </source>
</evidence>
<dbReference type="PANTHER" id="PTHR22600:SF57">
    <property type="entry name" value="BETA-N-ACETYLHEXOSAMINIDASE"/>
    <property type="match status" value="1"/>
</dbReference>
<organism evidence="9 10">
    <name type="scientific">Actinoplanes auranticolor</name>
    <dbReference type="NCBI Taxonomy" id="47988"/>
    <lineage>
        <taxon>Bacteria</taxon>
        <taxon>Bacillati</taxon>
        <taxon>Actinomycetota</taxon>
        <taxon>Actinomycetes</taxon>
        <taxon>Micromonosporales</taxon>
        <taxon>Micromonosporaceae</taxon>
        <taxon>Actinoplanes</taxon>
    </lineage>
</organism>
<name>A0A919SBN0_9ACTN</name>
<accession>A0A919SBN0</accession>
<dbReference type="InterPro" id="IPR017853">
    <property type="entry name" value="GH"/>
</dbReference>
<dbReference type="SUPFAM" id="SSF55545">
    <property type="entry name" value="beta-N-acetylhexosaminidase-like domain"/>
    <property type="match status" value="1"/>
</dbReference>
<comment type="catalytic activity">
    <reaction evidence="1">
        <text>Hydrolysis of terminal non-reducing N-acetyl-D-hexosamine residues in N-acetyl-beta-D-hexosaminides.</text>
        <dbReference type="EC" id="3.2.1.52"/>
    </reaction>
</comment>
<dbReference type="EMBL" id="BOQL01000028">
    <property type="protein sequence ID" value="GIM69645.1"/>
    <property type="molecule type" value="Genomic_DNA"/>
</dbReference>
<dbReference type="SUPFAM" id="SSF51445">
    <property type="entry name" value="(Trans)glycosidases"/>
    <property type="match status" value="1"/>
</dbReference>
<evidence type="ECO:0000256" key="6">
    <source>
        <dbReference type="PIRSR" id="PIRSR625705-1"/>
    </source>
</evidence>
<dbReference type="Pfam" id="PF02838">
    <property type="entry name" value="Glyco_hydro_20b"/>
    <property type="match status" value="1"/>
</dbReference>
<evidence type="ECO:0000259" key="7">
    <source>
        <dbReference type="Pfam" id="PF00728"/>
    </source>
</evidence>
<evidence type="ECO:0000313" key="9">
    <source>
        <dbReference type="EMBL" id="GIM69645.1"/>
    </source>
</evidence>
<dbReference type="GO" id="GO:0016020">
    <property type="term" value="C:membrane"/>
    <property type="evidence" value="ECO:0007669"/>
    <property type="project" value="TreeGrafter"/>
</dbReference>
<comment type="caution">
    <text evidence="9">The sequence shown here is derived from an EMBL/GenBank/DDBJ whole genome shotgun (WGS) entry which is preliminary data.</text>
</comment>
<keyword evidence="10" id="KW-1185">Reference proteome</keyword>
<evidence type="ECO:0000256" key="4">
    <source>
        <dbReference type="ARBA" id="ARBA00022801"/>
    </source>
</evidence>
<dbReference type="CDD" id="cd06568">
    <property type="entry name" value="GH20_SpHex_like"/>
    <property type="match status" value="1"/>
</dbReference>
<dbReference type="InterPro" id="IPR025705">
    <property type="entry name" value="Beta_hexosaminidase_sua/sub"/>
</dbReference>
<feature type="domain" description="Glycoside hydrolase family 20 catalytic" evidence="7">
    <location>
        <begin position="328"/>
        <end position="470"/>
    </location>
</feature>
<keyword evidence="5" id="KW-0326">Glycosidase</keyword>
<dbReference type="PRINTS" id="PR00738">
    <property type="entry name" value="GLHYDRLASE20"/>
</dbReference>
<evidence type="ECO:0000256" key="2">
    <source>
        <dbReference type="ARBA" id="ARBA00006285"/>
    </source>
</evidence>
<evidence type="ECO:0000259" key="8">
    <source>
        <dbReference type="Pfam" id="PF02838"/>
    </source>
</evidence>
<protein>
    <recommendedName>
        <fullName evidence="3">beta-N-acetylhexosaminidase</fullName>
        <ecNumber evidence="3">3.2.1.52</ecNumber>
    </recommendedName>
</protein>
<dbReference type="GO" id="GO:0004563">
    <property type="term" value="F:beta-N-acetylhexosaminidase activity"/>
    <property type="evidence" value="ECO:0007669"/>
    <property type="project" value="UniProtKB-EC"/>
</dbReference>
<dbReference type="Gene3D" id="3.20.20.80">
    <property type="entry name" value="Glycosidases"/>
    <property type="match status" value="1"/>
</dbReference>
<dbReference type="Proteomes" id="UP000681340">
    <property type="component" value="Unassembled WGS sequence"/>
</dbReference>
<dbReference type="Gene3D" id="3.30.379.10">
    <property type="entry name" value="Chitobiase/beta-hexosaminidase domain 2-like"/>
    <property type="match status" value="1"/>
</dbReference>
<gene>
    <name evidence="9" type="ORF">Aau02nite_37080</name>
</gene>
<dbReference type="InterPro" id="IPR015883">
    <property type="entry name" value="Glyco_hydro_20_cat"/>
</dbReference>
<keyword evidence="4" id="KW-0378">Hydrolase</keyword>
<dbReference type="InterPro" id="IPR015882">
    <property type="entry name" value="HEX_bac_N"/>
</dbReference>
<dbReference type="GO" id="GO:0030203">
    <property type="term" value="P:glycosaminoglycan metabolic process"/>
    <property type="evidence" value="ECO:0007669"/>
    <property type="project" value="TreeGrafter"/>
</dbReference>
<feature type="domain" description="Glycoside hydrolase family 20 catalytic" evidence="7">
    <location>
        <begin position="153"/>
        <end position="322"/>
    </location>
</feature>
<dbReference type="InterPro" id="IPR029018">
    <property type="entry name" value="Hex-like_dom2"/>
</dbReference>